<comment type="caution">
    <text evidence="2">The sequence shown here is derived from an EMBL/GenBank/DDBJ whole genome shotgun (WGS) entry which is preliminary data.</text>
</comment>
<accession>A0A916FAC3</accession>
<reference evidence="2" key="1">
    <citation type="submission" date="2021-02" db="EMBL/GenBank/DDBJ databases">
        <authorList>
            <person name="Han P."/>
        </authorList>
    </citation>
    <scope>NUCLEOTIDE SEQUENCE</scope>
    <source>
        <strain evidence="2">Candidatus Nitrotoga sp. ZN8</strain>
    </source>
</reference>
<feature type="compositionally biased region" description="Low complexity" evidence="1">
    <location>
        <begin position="56"/>
        <end position="96"/>
    </location>
</feature>
<feature type="compositionally biased region" description="Polar residues" evidence="1">
    <location>
        <begin position="110"/>
        <end position="122"/>
    </location>
</feature>
<keyword evidence="3" id="KW-1185">Reference proteome</keyword>
<organism evidence="2 3">
    <name type="scientific">Candidatus Nitrotoga fabula</name>
    <dbReference type="NCBI Taxonomy" id="2182327"/>
    <lineage>
        <taxon>Bacteria</taxon>
        <taxon>Pseudomonadati</taxon>
        <taxon>Pseudomonadota</taxon>
        <taxon>Betaproteobacteria</taxon>
        <taxon>Nitrosomonadales</taxon>
        <taxon>Gallionellaceae</taxon>
        <taxon>Candidatus Nitrotoga</taxon>
    </lineage>
</organism>
<feature type="compositionally biased region" description="Low complexity" evidence="1">
    <location>
        <begin position="28"/>
        <end position="49"/>
    </location>
</feature>
<dbReference type="Proteomes" id="UP000675882">
    <property type="component" value="Unassembled WGS sequence"/>
</dbReference>
<dbReference type="EMBL" id="CAJNBL010000017">
    <property type="protein sequence ID" value="CAE6714143.1"/>
    <property type="molecule type" value="Genomic_DNA"/>
</dbReference>
<feature type="compositionally biased region" description="Polar residues" evidence="1">
    <location>
        <begin position="1"/>
        <end position="23"/>
    </location>
</feature>
<sequence>MTTKAKSTIKSQSPAKTKATASNAKRVAAPAKNTTATSKSAAKTKTAANLEPVNQKTPAKTRPATKATAVATAPKKAAGTKTPSAAAPVKAAAPKKAATRTESRIPAAKSATTVTQAANTSKLQKDDTPKKIKMVRDSFSMPENDYSQFAILKRKCLLAGIPVKKSELLRAGLICLSKLSDSRLLSVVGQVEVLKTGRPAKNPKE</sequence>
<proteinExistence type="predicted"/>
<dbReference type="AlphaFoldDB" id="A0A916FAC3"/>
<protein>
    <submittedName>
        <fullName evidence="2">Uncharacterized protein</fullName>
    </submittedName>
</protein>
<evidence type="ECO:0000256" key="1">
    <source>
        <dbReference type="SAM" id="MobiDB-lite"/>
    </source>
</evidence>
<name>A0A916FAC3_9PROT</name>
<gene>
    <name evidence="2" type="ORF">NTGZN8_240002</name>
</gene>
<feature type="region of interest" description="Disordered" evidence="1">
    <location>
        <begin position="1"/>
        <end position="128"/>
    </location>
</feature>
<evidence type="ECO:0000313" key="3">
    <source>
        <dbReference type="Proteomes" id="UP000675882"/>
    </source>
</evidence>
<evidence type="ECO:0000313" key="2">
    <source>
        <dbReference type="EMBL" id="CAE6714143.1"/>
    </source>
</evidence>